<dbReference type="SUPFAM" id="SSF56349">
    <property type="entry name" value="DNA breaking-rejoining enzymes"/>
    <property type="match status" value="1"/>
</dbReference>
<protein>
    <submittedName>
        <fullName evidence="4">Phage integrase SAM-like domain and Arm DNA-binding domain-containing protein</fullName>
    </submittedName>
</protein>
<gene>
    <name evidence="4" type="ORF">Q4Q35_19090</name>
</gene>
<accession>A0ABT8WFM0</accession>
<dbReference type="Pfam" id="PF13102">
    <property type="entry name" value="Phage_int_SAM_5"/>
    <property type="match status" value="1"/>
</dbReference>
<evidence type="ECO:0000259" key="2">
    <source>
        <dbReference type="Pfam" id="PF13102"/>
    </source>
</evidence>
<name>A0ABT8WFM0_9FLAO</name>
<keyword evidence="5" id="KW-1185">Reference proteome</keyword>
<proteinExistence type="predicted"/>
<reference evidence="4" key="1">
    <citation type="submission" date="2023-07" db="EMBL/GenBank/DDBJ databases">
        <title>Two novel species in the genus Flavivirga.</title>
        <authorList>
            <person name="Kwon K."/>
        </authorList>
    </citation>
    <scope>NUCLEOTIDE SEQUENCE</scope>
    <source>
        <strain evidence="4">KCTC 52353</strain>
    </source>
</reference>
<dbReference type="InterPro" id="IPR025269">
    <property type="entry name" value="SAM-like_dom"/>
</dbReference>
<dbReference type="InterPro" id="IPR035386">
    <property type="entry name" value="Arm-DNA-bind_5"/>
</dbReference>
<sequence length="187" mass="22418">MTVDGERTEFSLQRKLEARLWDDYRKRGKGRSPYITSLNSYLDQTYRGLFETYRELMLEGKVITPLKVKSRYFGVDEKSKTLKEFIDYHNATMYTSIKAGTRKNYFSTERCIDQFLKEKYKVEDIQLKKLDYSFIMDFEQYLRSYRISTRRACNNNGVMKHMERLKKMSRLAVRLGWVTKDPSKITN</sequence>
<dbReference type="InterPro" id="IPR011010">
    <property type="entry name" value="DNA_brk_join_enz"/>
</dbReference>
<evidence type="ECO:0000259" key="3">
    <source>
        <dbReference type="Pfam" id="PF17293"/>
    </source>
</evidence>
<evidence type="ECO:0000313" key="4">
    <source>
        <dbReference type="EMBL" id="MDO5971913.1"/>
    </source>
</evidence>
<organism evidence="4 5">
    <name type="scientific">Flavivirga aquimarina</name>
    <dbReference type="NCBI Taxonomy" id="2027862"/>
    <lineage>
        <taxon>Bacteria</taxon>
        <taxon>Pseudomonadati</taxon>
        <taxon>Bacteroidota</taxon>
        <taxon>Flavobacteriia</taxon>
        <taxon>Flavobacteriales</taxon>
        <taxon>Flavobacteriaceae</taxon>
        <taxon>Flavivirga</taxon>
    </lineage>
</organism>
<keyword evidence="1" id="KW-0238">DNA-binding</keyword>
<dbReference type="InterPro" id="IPR010998">
    <property type="entry name" value="Integrase_recombinase_N"/>
</dbReference>
<dbReference type="Pfam" id="PF17293">
    <property type="entry name" value="Arm-DNA-bind_5"/>
    <property type="match status" value="1"/>
</dbReference>
<feature type="domain" description="Phage integrase SAM-like" evidence="2">
    <location>
        <begin position="81"/>
        <end position="183"/>
    </location>
</feature>
<feature type="domain" description="Arm DNA-binding" evidence="3">
    <location>
        <begin position="2"/>
        <end position="65"/>
    </location>
</feature>
<comment type="caution">
    <text evidence="4">The sequence shown here is derived from an EMBL/GenBank/DDBJ whole genome shotgun (WGS) entry which is preliminary data.</text>
</comment>
<evidence type="ECO:0000313" key="5">
    <source>
        <dbReference type="Proteomes" id="UP001176883"/>
    </source>
</evidence>
<dbReference type="Proteomes" id="UP001176883">
    <property type="component" value="Unassembled WGS sequence"/>
</dbReference>
<dbReference type="EMBL" id="JAUOEK010000178">
    <property type="protein sequence ID" value="MDO5971913.1"/>
    <property type="molecule type" value="Genomic_DNA"/>
</dbReference>
<evidence type="ECO:0000256" key="1">
    <source>
        <dbReference type="ARBA" id="ARBA00023125"/>
    </source>
</evidence>
<dbReference type="Gene3D" id="1.10.150.130">
    <property type="match status" value="1"/>
</dbReference>